<dbReference type="EMBL" id="WVTD01000001">
    <property type="protein sequence ID" value="MYL96721.1"/>
    <property type="molecule type" value="Genomic_DNA"/>
</dbReference>
<keyword evidence="2" id="KW-1185">Reference proteome</keyword>
<dbReference type="AlphaFoldDB" id="A0A7X4GED9"/>
<dbReference type="Gene3D" id="1.20.1600.10">
    <property type="entry name" value="Outer membrane efflux proteins (OEP)"/>
    <property type="match status" value="1"/>
</dbReference>
<organism evidence="1 2">
    <name type="scientific">Novosphingobium silvae</name>
    <dbReference type="NCBI Taxonomy" id="2692619"/>
    <lineage>
        <taxon>Bacteria</taxon>
        <taxon>Pseudomonadati</taxon>
        <taxon>Pseudomonadota</taxon>
        <taxon>Alphaproteobacteria</taxon>
        <taxon>Sphingomonadales</taxon>
        <taxon>Sphingomonadaceae</taxon>
        <taxon>Novosphingobium</taxon>
    </lineage>
</organism>
<comment type="caution">
    <text evidence="1">The sequence shown here is derived from an EMBL/GenBank/DDBJ whole genome shotgun (WGS) entry which is preliminary data.</text>
</comment>
<dbReference type="SUPFAM" id="SSF56954">
    <property type="entry name" value="Outer membrane efflux proteins (OEP)"/>
    <property type="match status" value="1"/>
</dbReference>
<name>A0A7X4GED9_9SPHN</name>
<gene>
    <name evidence="1" type="ORF">GR702_02880</name>
</gene>
<evidence type="ECO:0000313" key="1">
    <source>
        <dbReference type="EMBL" id="MYL96721.1"/>
    </source>
</evidence>
<evidence type="ECO:0000313" key="2">
    <source>
        <dbReference type="Proteomes" id="UP000465810"/>
    </source>
</evidence>
<sequence>MLAALVRQGLEASQEISCQIASLRSFDEETASDARRIGARIGRFLGDRSTAPGPAAREERVERVALRRARLARQIAAAYVDVRRLQQDVAIRSALRNQFRDNAEVAQFRREAGLVPALDGALARSQDEVAQGELGFAQGRLEDAVGELARLVGERPEALAARLAPPLPLTDPPVDPLAMAQADDPRRAKLADQILREARLGQALAESRRTVRDARSAYRGGAGSFATLYVAEAAANAVELALLDARAGRIAATLDLWAGQDRDWAREGLAPVVGTHPPATAETITVMAACD</sequence>
<proteinExistence type="predicted"/>
<dbReference type="Proteomes" id="UP000465810">
    <property type="component" value="Unassembled WGS sequence"/>
</dbReference>
<reference evidence="1 2" key="1">
    <citation type="submission" date="2019-12" db="EMBL/GenBank/DDBJ databases">
        <authorList>
            <person name="Feng G."/>
            <person name="Zhu H."/>
        </authorList>
    </citation>
    <scope>NUCLEOTIDE SEQUENCE [LARGE SCALE GENOMIC DNA]</scope>
    <source>
        <strain evidence="1 2">FGD1</strain>
    </source>
</reference>
<accession>A0A7X4GED9</accession>
<protein>
    <submittedName>
        <fullName evidence="1">RND transporter</fullName>
    </submittedName>
</protein>